<dbReference type="InterPro" id="IPR014969">
    <property type="entry name" value="DNA_S_DndE"/>
</dbReference>
<evidence type="ECO:0000313" key="2">
    <source>
        <dbReference type="Proteomes" id="UP000622687"/>
    </source>
</evidence>
<accession>A0A934I2M7</accession>
<protein>
    <submittedName>
        <fullName evidence="1">DndE family protein</fullName>
    </submittedName>
</protein>
<dbReference type="Proteomes" id="UP000622687">
    <property type="component" value="Unassembled WGS sequence"/>
</dbReference>
<proteinExistence type="predicted"/>
<dbReference type="Pfam" id="PF08870">
    <property type="entry name" value="DndE"/>
    <property type="match status" value="1"/>
</dbReference>
<gene>
    <name evidence="1" type="ORF">I6U51_19700</name>
</gene>
<organism evidence="1 2">
    <name type="scientific">Clostridium aciditolerans</name>
    <dbReference type="NCBI Taxonomy" id="339861"/>
    <lineage>
        <taxon>Bacteria</taxon>
        <taxon>Bacillati</taxon>
        <taxon>Bacillota</taxon>
        <taxon>Clostridia</taxon>
        <taxon>Eubacteriales</taxon>
        <taxon>Clostridiaceae</taxon>
        <taxon>Clostridium</taxon>
    </lineage>
</organism>
<dbReference type="AlphaFoldDB" id="A0A934I2M7"/>
<keyword evidence="2" id="KW-1185">Reference proteome</keyword>
<dbReference type="InterPro" id="IPR038472">
    <property type="entry name" value="DndE_sf"/>
</dbReference>
<dbReference type="EMBL" id="JAEEGB010000035">
    <property type="protein sequence ID" value="MBI6874900.1"/>
    <property type="molecule type" value="Genomic_DNA"/>
</dbReference>
<sequence length="129" mass="14844">MGFRLKTSKKTKEIFEEISKSSNLKPFALSKIAISLSLKDKTSIDNYKNDDTNGLELQRSTVTGEFDTIFKALIEVNLKRNISEDEYYPHYMKLHMDRGAELLLNQYKYSGGNLEKFLRNALNKGDVNL</sequence>
<name>A0A934I2M7_9CLOT</name>
<reference evidence="1" key="1">
    <citation type="submission" date="2020-12" db="EMBL/GenBank/DDBJ databases">
        <title>Clostridium thailandense sp. nov., a novel acetogenic bacterium isolated from peat land soil in Thailand.</title>
        <authorList>
            <person name="Chaikitkaew S."/>
            <person name="Birkeland N.K."/>
        </authorList>
    </citation>
    <scope>NUCLEOTIDE SEQUENCE</scope>
    <source>
        <strain evidence="1">DSM 17425</strain>
    </source>
</reference>
<evidence type="ECO:0000313" key="1">
    <source>
        <dbReference type="EMBL" id="MBI6874900.1"/>
    </source>
</evidence>
<dbReference type="RefSeq" id="WP_211144274.1">
    <property type="nucleotide sequence ID" value="NZ_JAEEGB010000035.1"/>
</dbReference>
<dbReference type="Gene3D" id="1.10.1220.160">
    <property type="entry name" value="DNA sulphur modification protein DndE"/>
    <property type="match status" value="1"/>
</dbReference>
<comment type="caution">
    <text evidence="1">The sequence shown here is derived from an EMBL/GenBank/DDBJ whole genome shotgun (WGS) entry which is preliminary data.</text>
</comment>